<dbReference type="Proteomes" id="UP000297597">
    <property type="component" value="Unassembled WGS sequence"/>
</dbReference>
<dbReference type="Pfam" id="PF11848">
    <property type="entry name" value="DUF3368"/>
    <property type="match status" value="1"/>
</dbReference>
<dbReference type="RefSeq" id="WP_134215875.1">
    <property type="nucleotide sequence ID" value="NZ_QFFZ01000073.1"/>
</dbReference>
<reference evidence="1 2" key="1">
    <citation type="journal article" date="2018" name="Environ. Microbiol.">
        <title>Novel energy conservation strategies and behaviour of Pelotomaculum schinkii driving syntrophic propionate catabolism.</title>
        <authorList>
            <person name="Hidalgo-Ahumada C.A.P."/>
            <person name="Nobu M.K."/>
            <person name="Narihiro T."/>
            <person name="Tamaki H."/>
            <person name="Liu W.T."/>
            <person name="Kamagata Y."/>
            <person name="Stams A.J.M."/>
            <person name="Imachi H."/>
            <person name="Sousa D.Z."/>
        </authorList>
    </citation>
    <scope>NUCLEOTIDE SEQUENCE [LARGE SCALE GENOMIC DNA]</scope>
    <source>
        <strain evidence="1 2">MGP</strain>
    </source>
</reference>
<name>A0A4Y7RIM3_9FIRM</name>
<gene>
    <name evidence="1" type="ORF">Pmgp_03591</name>
</gene>
<comment type="caution">
    <text evidence="1">The sequence shown here is derived from an EMBL/GenBank/DDBJ whole genome shotgun (WGS) entry which is preliminary data.</text>
</comment>
<sequence length="176" mass="19533">MTDKLFIDTDCLSAFLWIENENILVKLYGGKIIVPKQVYDELSKPFVPHLKQRTDMLVDSGHASIGQIMVGTEEYILYITLTSNPEQGFRVIGRGEAAAIVLAKQNKGILASNNLRDIVPYVKKYGLQQITTADILVEALHGGLITEAQGNAIWANMLQKQRKLPGASLTDYIKCL</sequence>
<accession>A0A4Y7RIM3</accession>
<dbReference type="InterPro" id="IPR021799">
    <property type="entry name" value="PIN-like_prokaryotic"/>
</dbReference>
<organism evidence="1 2">
    <name type="scientific">Pelotomaculum propionicicum</name>
    <dbReference type="NCBI Taxonomy" id="258475"/>
    <lineage>
        <taxon>Bacteria</taxon>
        <taxon>Bacillati</taxon>
        <taxon>Bacillota</taxon>
        <taxon>Clostridia</taxon>
        <taxon>Eubacteriales</taxon>
        <taxon>Desulfotomaculaceae</taxon>
        <taxon>Pelotomaculum</taxon>
    </lineage>
</organism>
<keyword evidence="2" id="KW-1185">Reference proteome</keyword>
<dbReference type="EMBL" id="QFFZ01000073">
    <property type="protein sequence ID" value="TEB08858.1"/>
    <property type="molecule type" value="Genomic_DNA"/>
</dbReference>
<evidence type="ECO:0008006" key="3">
    <source>
        <dbReference type="Google" id="ProtNLM"/>
    </source>
</evidence>
<proteinExistence type="predicted"/>
<dbReference type="AlphaFoldDB" id="A0A4Y7RIM3"/>
<evidence type="ECO:0000313" key="2">
    <source>
        <dbReference type="Proteomes" id="UP000297597"/>
    </source>
</evidence>
<protein>
    <recommendedName>
        <fullName evidence="3">PIN domain-containing protein</fullName>
    </recommendedName>
</protein>
<evidence type="ECO:0000313" key="1">
    <source>
        <dbReference type="EMBL" id="TEB08858.1"/>
    </source>
</evidence>
<dbReference type="OrthoDB" id="44707at2"/>